<evidence type="ECO:0000256" key="1">
    <source>
        <dbReference type="SAM" id="MobiDB-lite"/>
    </source>
</evidence>
<keyword evidence="3" id="KW-1185">Reference proteome</keyword>
<gene>
    <name evidence="2" type="ORF">HYALB_00003004</name>
</gene>
<accession>A0A9N9QE10</accession>
<organism evidence="2 3">
    <name type="scientific">Hymenoscyphus albidus</name>
    <dbReference type="NCBI Taxonomy" id="595503"/>
    <lineage>
        <taxon>Eukaryota</taxon>
        <taxon>Fungi</taxon>
        <taxon>Dikarya</taxon>
        <taxon>Ascomycota</taxon>
        <taxon>Pezizomycotina</taxon>
        <taxon>Leotiomycetes</taxon>
        <taxon>Helotiales</taxon>
        <taxon>Helotiaceae</taxon>
        <taxon>Hymenoscyphus</taxon>
    </lineage>
</organism>
<dbReference type="Proteomes" id="UP000701801">
    <property type="component" value="Unassembled WGS sequence"/>
</dbReference>
<protein>
    <submittedName>
        <fullName evidence="2">Uncharacterized protein</fullName>
    </submittedName>
</protein>
<name>A0A9N9QE10_9HELO</name>
<proteinExistence type="predicted"/>
<evidence type="ECO:0000313" key="2">
    <source>
        <dbReference type="EMBL" id="CAG8984062.1"/>
    </source>
</evidence>
<comment type="caution">
    <text evidence="2">The sequence shown here is derived from an EMBL/GenBank/DDBJ whole genome shotgun (WGS) entry which is preliminary data.</text>
</comment>
<sequence length="101" mass="11338">MDKLALKLTQILLAFGIQAFIALALASYSKYSKLLYPGPYSDRFEDNLSSRNQSHDLEATERHEKQRSIVRDILLSGSDTQSITGEDCSNMTFHEAANKVI</sequence>
<feature type="region of interest" description="Disordered" evidence="1">
    <location>
        <begin position="46"/>
        <end position="65"/>
    </location>
</feature>
<reference evidence="2" key="1">
    <citation type="submission" date="2021-07" db="EMBL/GenBank/DDBJ databases">
        <authorList>
            <person name="Durling M."/>
        </authorList>
    </citation>
    <scope>NUCLEOTIDE SEQUENCE</scope>
</reference>
<dbReference type="OrthoDB" id="3559929at2759"/>
<evidence type="ECO:0000313" key="3">
    <source>
        <dbReference type="Proteomes" id="UP000701801"/>
    </source>
</evidence>
<dbReference type="AlphaFoldDB" id="A0A9N9QE10"/>
<dbReference type="EMBL" id="CAJVRM010000749">
    <property type="protein sequence ID" value="CAG8984062.1"/>
    <property type="molecule type" value="Genomic_DNA"/>
</dbReference>